<evidence type="ECO:0000313" key="6">
    <source>
        <dbReference type="EMBL" id="GFH52320.1"/>
    </source>
</evidence>
<evidence type="ECO:0000256" key="2">
    <source>
        <dbReference type="ARBA" id="ARBA00022771"/>
    </source>
</evidence>
<keyword evidence="1" id="KW-0479">Metal-binding</keyword>
<dbReference type="Gene3D" id="6.10.140.2220">
    <property type="match status" value="1"/>
</dbReference>
<dbReference type="EMBL" id="BLLK01000045">
    <property type="protein sequence ID" value="GFH52320.1"/>
    <property type="molecule type" value="Genomic_DNA"/>
</dbReference>
<dbReference type="PROSITE" id="PS50865">
    <property type="entry name" value="ZF_MYND_2"/>
    <property type="match status" value="1"/>
</dbReference>
<comment type="caution">
    <text evidence="6">The sequence shown here is derived from an EMBL/GenBank/DDBJ whole genome shotgun (WGS) entry which is preliminary data.</text>
</comment>
<dbReference type="Proteomes" id="UP001054902">
    <property type="component" value="Unassembled WGS sequence"/>
</dbReference>
<proteinExistence type="predicted"/>
<sequence length="492" mass="57356">MPLKTKLRGAAARLFAEICEEYINIAEELESCRDAPDDVPLFSYLSPQQRLSLVKDVMIGALCQDEPMFPDTIQHNAAYLGIIHVLYSHIEAEVDCEDGLVEEDFLEEGQRQARLLGSFSGFRSSRTSSTHDSMFDFTEERELMEYRAEKNHKKLQERGDNVGEFKPESVNRNSFEDQMELFKKMEDLCVGGPISKKDRDNIRPFDDELDEKYAYRWRLLCDAALQEDTAGTPFPLSDVNFDFRCSSAYKWNEALNFLFVDRCLQISDPKERALVHCGEINQFTYANPDKFPLIREINRHVDILRKVYEKKWNPDRRSFDQRCIFALTSSEIYCGPANHDWVVAFFKKCLKQNVDISKDSNNYQKRLQLFREIAEELPEGLKIPFTCYPSEVQEKLEKWQPSKFVSEAYNPNDHWCSGPGDGHGFMAMPCTKKDNLRACTRCKVVLYCSRECQTRHWKHHKLVCKRIADTRKDKDQIAEMARNNENIANIRF</sequence>
<dbReference type="Pfam" id="PF01753">
    <property type="entry name" value="zf-MYND"/>
    <property type="match status" value="1"/>
</dbReference>
<evidence type="ECO:0000313" key="7">
    <source>
        <dbReference type="Proteomes" id="UP001054902"/>
    </source>
</evidence>
<name>A0AAD3CWM4_9STRA</name>
<evidence type="ECO:0000256" key="4">
    <source>
        <dbReference type="PROSITE-ProRule" id="PRU00134"/>
    </source>
</evidence>
<dbReference type="AlphaFoldDB" id="A0AAD3CWM4"/>
<keyword evidence="2 4" id="KW-0863">Zinc-finger</keyword>
<gene>
    <name evidence="6" type="ORF">CTEN210_08796</name>
</gene>
<evidence type="ECO:0000259" key="5">
    <source>
        <dbReference type="PROSITE" id="PS50865"/>
    </source>
</evidence>
<dbReference type="GO" id="GO:0008270">
    <property type="term" value="F:zinc ion binding"/>
    <property type="evidence" value="ECO:0007669"/>
    <property type="project" value="UniProtKB-KW"/>
</dbReference>
<organism evidence="6 7">
    <name type="scientific">Chaetoceros tenuissimus</name>
    <dbReference type="NCBI Taxonomy" id="426638"/>
    <lineage>
        <taxon>Eukaryota</taxon>
        <taxon>Sar</taxon>
        <taxon>Stramenopiles</taxon>
        <taxon>Ochrophyta</taxon>
        <taxon>Bacillariophyta</taxon>
        <taxon>Coscinodiscophyceae</taxon>
        <taxon>Chaetocerotophycidae</taxon>
        <taxon>Chaetocerotales</taxon>
        <taxon>Chaetocerotaceae</taxon>
        <taxon>Chaetoceros</taxon>
    </lineage>
</organism>
<protein>
    <recommendedName>
        <fullName evidence="5">MYND-type domain-containing protein</fullName>
    </recommendedName>
</protein>
<feature type="domain" description="MYND-type" evidence="5">
    <location>
        <begin position="427"/>
        <end position="464"/>
    </location>
</feature>
<accession>A0AAD3CWM4</accession>
<evidence type="ECO:0000256" key="3">
    <source>
        <dbReference type="ARBA" id="ARBA00022833"/>
    </source>
</evidence>
<reference evidence="6 7" key="1">
    <citation type="journal article" date="2021" name="Sci. Rep.">
        <title>The genome of the diatom Chaetoceros tenuissimus carries an ancient integrated fragment of an extant virus.</title>
        <authorList>
            <person name="Hongo Y."/>
            <person name="Kimura K."/>
            <person name="Takaki Y."/>
            <person name="Yoshida Y."/>
            <person name="Baba S."/>
            <person name="Kobayashi G."/>
            <person name="Nagasaki K."/>
            <person name="Hano T."/>
            <person name="Tomaru Y."/>
        </authorList>
    </citation>
    <scope>NUCLEOTIDE SEQUENCE [LARGE SCALE GENOMIC DNA]</scope>
    <source>
        <strain evidence="6 7">NIES-3715</strain>
    </source>
</reference>
<evidence type="ECO:0000256" key="1">
    <source>
        <dbReference type="ARBA" id="ARBA00022723"/>
    </source>
</evidence>
<dbReference type="SUPFAM" id="SSF144232">
    <property type="entry name" value="HIT/MYND zinc finger-like"/>
    <property type="match status" value="1"/>
</dbReference>
<keyword evidence="7" id="KW-1185">Reference proteome</keyword>
<keyword evidence="3" id="KW-0862">Zinc</keyword>
<dbReference type="InterPro" id="IPR002893">
    <property type="entry name" value="Znf_MYND"/>
</dbReference>